<feature type="region of interest" description="Disordered" evidence="2">
    <location>
        <begin position="85"/>
        <end position="163"/>
    </location>
</feature>
<evidence type="ECO:0000256" key="2">
    <source>
        <dbReference type="SAM" id="MobiDB-lite"/>
    </source>
</evidence>
<dbReference type="STRING" id="931890.G8JUR7"/>
<dbReference type="GeneID" id="11472390"/>
<dbReference type="InterPro" id="IPR021750">
    <property type="entry name" value="Sid4-like"/>
</dbReference>
<dbReference type="InParanoid" id="G8JUR7"/>
<proteinExistence type="predicted"/>
<feature type="coiled-coil region" evidence="1">
    <location>
        <begin position="534"/>
        <end position="717"/>
    </location>
</feature>
<protein>
    <submittedName>
        <fullName evidence="3">Uncharacterized protein</fullName>
    </submittedName>
</protein>
<evidence type="ECO:0000256" key="1">
    <source>
        <dbReference type="SAM" id="Coils"/>
    </source>
</evidence>
<gene>
    <name evidence="3" type="ordered locus">Ecym_6476</name>
</gene>
<evidence type="ECO:0000313" key="3">
    <source>
        <dbReference type="EMBL" id="AET40847.1"/>
    </source>
</evidence>
<evidence type="ECO:0000313" key="4">
    <source>
        <dbReference type="Proteomes" id="UP000006790"/>
    </source>
</evidence>
<feature type="coiled-coil region" evidence="1">
    <location>
        <begin position="188"/>
        <end position="476"/>
    </location>
</feature>
<name>G8JUR7_ERECY</name>
<accession>G8JUR7</accession>
<dbReference type="EMBL" id="CP002502">
    <property type="protein sequence ID" value="AET40847.1"/>
    <property type="molecule type" value="Genomic_DNA"/>
</dbReference>
<reference evidence="4" key="1">
    <citation type="journal article" date="2012" name="G3 (Bethesda)">
        <title>Pichia sorbitophila, an interspecies yeast hybrid reveals early steps of genome resolution following polyploidization.</title>
        <authorList>
            <person name="Leh Louis V."/>
            <person name="Despons L."/>
            <person name="Friedrich A."/>
            <person name="Martin T."/>
            <person name="Durrens P."/>
            <person name="Casaregola S."/>
            <person name="Neuveglise C."/>
            <person name="Fairhead C."/>
            <person name="Marck C."/>
            <person name="Cruz J.A."/>
            <person name="Straub M.L."/>
            <person name="Kugler V."/>
            <person name="Sacerdot C."/>
            <person name="Uzunov Z."/>
            <person name="Thierry A."/>
            <person name="Weiss S."/>
            <person name="Bleykasten C."/>
            <person name="De Montigny J."/>
            <person name="Jacques N."/>
            <person name="Jung P."/>
            <person name="Lemaire M."/>
            <person name="Mallet S."/>
            <person name="Morel G."/>
            <person name="Richard G.F."/>
            <person name="Sarkar A."/>
            <person name="Savel G."/>
            <person name="Schacherer J."/>
            <person name="Seret M.L."/>
            <person name="Talla E."/>
            <person name="Samson G."/>
            <person name="Jubin C."/>
            <person name="Poulain J."/>
            <person name="Vacherie B."/>
            <person name="Barbe V."/>
            <person name="Pelletier E."/>
            <person name="Sherman D.J."/>
            <person name="Westhof E."/>
            <person name="Weissenbach J."/>
            <person name="Baret P.V."/>
            <person name="Wincker P."/>
            <person name="Gaillardin C."/>
            <person name="Dujon B."/>
            <person name="Souciet J.L."/>
        </authorList>
    </citation>
    <scope>NUCLEOTIDE SEQUENCE [LARGE SCALE GENOMIC DNA]</scope>
    <source>
        <strain evidence="4">CBS 270.75 / DBVPG 7215 / KCTC 17166 / NRRL Y-17582</strain>
    </source>
</reference>
<keyword evidence="1" id="KW-0175">Coiled coil</keyword>
<sequence length="850" mass="98123">MFAVGNGFDEIRSSRSIPLSVSEEKFDYTESEFDENDDSAVSEGNIRLDRSFNFRGFMDRLTGKQKALELAHQLDLKRGVSSGLDNIVSPDAPSEQHVNDENGHPQPIRRVPSGARQGHTVRTANVETSTPTKHQAQGKGNDLLVQSTPLTKAATVTRPQPKDLLREKLIENHNRKVSTGSIGSGHAQRDMVQETKDLREENSRLQEELENLENRQLEKDGEISQLNRTLNEKDMQISELRKHLESKKTDIIHLEQKSARTMESLKTLEDELKQRENRIKSLEQSIESATVDSEAEVIKLNKELEQVTLEYKKYKIEAKLRLDETESLLVKSNDLNQELQESVKGKTDELTQLSKKLVTKENEVSDLNSSLTKSNTIISKLQTENDSLSGEVRSEKEKLAESEKEVEVLKKSLDELQDKKDTEINALQNDIDTNWKQKQILLDESMQKCQELKVCLSKKENELNGALSQNKRLNSEKDSFKKFVELCKCYDVPIGLQIVELFKKSPRNNRLNPAILKERYEIVGFKLTSDEELLNNIKSELEPLKALNLKLKEELESKLKDTKDHYVTKESNMKENIKELQEDVKVHLANIKKSQDVIESLHKDIAALIKEKEELLNKNAELSKRISELQESQLQRDRSTFLDLCEKNQDLLQSNHELITKSRDLEAELVAANSNYQELESKISEKDSLLKDKQQTISDLQLNLNQLRKNLEKLKGNPAEMISFESAQKIYQNLDRKTYNNLMVEQVNQLDLVELQNVVKNVILLLETPFSKLSKKMPLVSIYLRYEKSLCFHFANKLHYHVYQEPIDIKKFTNKAYSQYLERHDLTKIKHPLEFCLDKLYEEVRSRLKY</sequence>
<dbReference type="OMA" id="MISFESA"/>
<dbReference type="RefSeq" id="XP_003647664.1">
    <property type="nucleotide sequence ID" value="XM_003647616.1"/>
</dbReference>
<dbReference type="eggNOG" id="ENOG502RYJ3">
    <property type="taxonomic scope" value="Eukaryota"/>
</dbReference>
<dbReference type="Proteomes" id="UP000006790">
    <property type="component" value="Chromosome 6"/>
</dbReference>
<dbReference type="AlphaFoldDB" id="G8JUR7"/>
<dbReference type="HOGENOM" id="CLU_299608_0_0_1"/>
<dbReference type="OrthoDB" id="5376259at2759"/>
<dbReference type="KEGG" id="erc:Ecym_6476"/>
<keyword evidence="4" id="KW-1185">Reference proteome</keyword>
<feature type="compositionally biased region" description="Polar residues" evidence="2">
    <location>
        <begin position="120"/>
        <end position="135"/>
    </location>
</feature>
<dbReference type="FunCoup" id="G8JUR7">
    <property type="interactions" value="169"/>
</dbReference>
<dbReference type="Pfam" id="PF11778">
    <property type="entry name" value="SID"/>
    <property type="match status" value="1"/>
</dbReference>
<organism evidence="3 4">
    <name type="scientific">Eremothecium cymbalariae (strain CBS 270.75 / DBVPG 7215 / KCTC 17166 / NRRL Y-17582)</name>
    <name type="common">Yeast</name>
    <dbReference type="NCBI Taxonomy" id="931890"/>
    <lineage>
        <taxon>Eukaryota</taxon>
        <taxon>Fungi</taxon>
        <taxon>Dikarya</taxon>
        <taxon>Ascomycota</taxon>
        <taxon>Saccharomycotina</taxon>
        <taxon>Saccharomycetes</taxon>
        <taxon>Saccharomycetales</taxon>
        <taxon>Saccharomycetaceae</taxon>
        <taxon>Eremothecium</taxon>
    </lineage>
</organism>